<keyword evidence="2" id="KW-0521">NADP</keyword>
<dbReference type="Proteomes" id="UP000288429">
    <property type="component" value="Unassembled WGS sequence"/>
</dbReference>
<keyword evidence="6" id="KW-1185">Reference proteome</keyword>
<name>A0A428UG24_9HYPO</name>
<dbReference type="PRINTS" id="PR00080">
    <property type="entry name" value="SDRFAMILY"/>
</dbReference>
<dbReference type="AlphaFoldDB" id="A0A428UG24"/>
<protein>
    <submittedName>
        <fullName evidence="5">Uncharacterized protein</fullName>
    </submittedName>
</protein>
<accession>A0A428UG24</accession>
<comment type="caution">
    <text evidence="5">The sequence shown here is derived from an EMBL/GenBank/DDBJ whole genome shotgun (WGS) entry which is preliminary data.</text>
</comment>
<dbReference type="CDD" id="cd05233">
    <property type="entry name" value="SDR_c"/>
    <property type="match status" value="1"/>
</dbReference>
<dbReference type="PANTHER" id="PTHR24321:SF8">
    <property type="entry name" value="ESTRADIOL 17-BETA-DEHYDROGENASE 8-RELATED"/>
    <property type="match status" value="1"/>
</dbReference>
<dbReference type="SUPFAM" id="SSF51735">
    <property type="entry name" value="NAD(P)-binding Rossmann-fold domains"/>
    <property type="match status" value="1"/>
</dbReference>
<dbReference type="InterPro" id="IPR020904">
    <property type="entry name" value="Sc_DH/Rdtase_CS"/>
</dbReference>
<organism evidence="5 6">
    <name type="scientific">Fusarium ambrosium</name>
    <dbReference type="NCBI Taxonomy" id="131363"/>
    <lineage>
        <taxon>Eukaryota</taxon>
        <taxon>Fungi</taxon>
        <taxon>Dikarya</taxon>
        <taxon>Ascomycota</taxon>
        <taxon>Pezizomycotina</taxon>
        <taxon>Sordariomycetes</taxon>
        <taxon>Hypocreomycetidae</taxon>
        <taxon>Hypocreales</taxon>
        <taxon>Nectriaceae</taxon>
        <taxon>Fusarium</taxon>
        <taxon>Fusarium solani species complex</taxon>
    </lineage>
</organism>
<evidence type="ECO:0000256" key="4">
    <source>
        <dbReference type="RuleBase" id="RU000363"/>
    </source>
</evidence>
<dbReference type="Pfam" id="PF00106">
    <property type="entry name" value="adh_short"/>
    <property type="match status" value="1"/>
</dbReference>
<dbReference type="GO" id="GO:0016491">
    <property type="term" value="F:oxidoreductase activity"/>
    <property type="evidence" value="ECO:0007669"/>
    <property type="project" value="UniProtKB-KW"/>
</dbReference>
<evidence type="ECO:0000256" key="2">
    <source>
        <dbReference type="ARBA" id="ARBA00022857"/>
    </source>
</evidence>
<evidence type="ECO:0000313" key="5">
    <source>
        <dbReference type="EMBL" id="RSM13238.1"/>
    </source>
</evidence>
<dbReference type="EMBL" id="NIZV01000064">
    <property type="protein sequence ID" value="RSM13238.1"/>
    <property type="molecule type" value="Genomic_DNA"/>
</dbReference>
<evidence type="ECO:0000256" key="1">
    <source>
        <dbReference type="ARBA" id="ARBA00006484"/>
    </source>
</evidence>
<reference evidence="5 6" key="1">
    <citation type="submission" date="2017-06" db="EMBL/GenBank/DDBJ databases">
        <title>Cmopartive genomic analysis of Ambrosia Fusariam Clade fungi.</title>
        <authorList>
            <person name="Stajich J.E."/>
            <person name="Carrillo J."/>
            <person name="Kijimoto T."/>
            <person name="Eskalen A."/>
            <person name="O'Donnell K."/>
            <person name="Kasson M."/>
        </authorList>
    </citation>
    <scope>NUCLEOTIDE SEQUENCE [LARGE SCALE GENOMIC DNA]</scope>
    <source>
        <strain evidence="5 6">NRRL 20438</strain>
    </source>
</reference>
<dbReference type="InterPro" id="IPR036291">
    <property type="entry name" value="NAD(P)-bd_dom_sf"/>
</dbReference>
<comment type="similarity">
    <text evidence="1 4">Belongs to the short-chain dehydrogenases/reductases (SDR) family.</text>
</comment>
<dbReference type="Gene3D" id="3.40.50.720">
    <property type="entry name" value="NAD(P)-binding Rossmann-like Domain"/>
    <property type="match status" value="1"/>
</dbReference>
<sequence length="262" mass="27119">MTSLLSQTAKSVIVTGAASGLGKAIASEFLRLGSYVTLVDINADRLKATSEDLSAYPRHVTARADITNKADVQSVFQQAVSSAGQVDALVNCAGIMDDFQGAGELATDLWDSVVGVNLTAPFMLSGEAIREFLREGRDGGATGGTIINISSLAGLRGGFSGAAYAASKAGLLGLTKNTAALYAKAGIRCNAICPGGMATNFMEKGSPDVRGTAWEYVMKMSEVNPGFIDVNKLGRMVAFLCSEDATDINGSVITADSGWNAI</sequence>
<dbReference type="PROSITE" id="PS00061">
    <property type="entry name" value="ADH_SHORT"/>
    <property type="match status" value="1"/>
</dbReference>
<proteinExistence type="inferred from homology"/>
<evidence type="ECO:0000313" key="6">
    <source>
        <dbReference type="Proteomes" id="UP000288429"/>
    </source>
</evidence>
<gene>
    <name evidence="5" type="ORF">CDV31_005942</name>
</gene>
<keyword evidence="3" id="KW-0560">Oxidoreductase</keyword>
<evidence type="ECO:0000256" key="3">
    <source>
        <dbReference type="ARBA" id="ARBA00023002"/>
    </source>
</evidence>
<dbReference type="InterPro" id="IPR002347">
    <property type="entry name" value="SDR_fam"/>
</dbReference>
<dbReference type="PRINTS" id="PR00081">
    <property type="entry name" value="GDHRDH"/>
</dbReference>
<dbReference type="FunFam" id="3.40.50.720:FF:000084">
    <property type="entry name" value="Short-chain dehydrogenase reductase"/>
    <property type="match status" value="1"/>
</dbReference>
<dbReference type="PANTHER" id="PTHR24321">
    <property type="entry name" value="DEHYDROGENASES, SHORT CHAIN"/>
    <property type="match status" value="1"/>
</dbReference>